<name>A0ABR2SJ72_9ROSI</name>
<sequence length="99" mass="11054">MPAKRLLARARRTPWGFKKEGDKHGHTRGCIVDLPESGSCGSDRSRGCIVDLSRSGKFGFYKYTYWFKSPLLEPVAPPSALMRKGKGMDTSEGATWNFL</sequence>
<evidence type="ECO:0000313" key="1">
    <source>
        <dbReference type="EMBL" id="KAK9025199.1"/>
    </source>
</evidence>
<proteinExistence type="predicted"/>
<accession>A0ABR2SJ72</accession>
<reference evidence="1 2" key="1">
    <citation type="journal article" date="2024" name="G3 (Bethesda)">
        <title>Genome assembly of Hibiscus sabdariffa L. provides insights into metabolisms of medicinal natural products.</title>
        <authorList>
            <person name="Kim T."/>
        </authorList>
    </citation>
    <scope>NUCLEOTIDE SEQUENCE [LARGE SCALE GENOMIC DNA]</scope>
    <source>
        <strain evidence="1">TK-2024</strain>
        <tissue evidence="1">Old leaves</tissue>
    </source>
</reference>
<protein>
    <submittedName>
        <fullName evidence="1">Uncharacterized protein</fullName>
    </submittedName>
</protein>
<dbReference type="Proteomes" id="UP001396334">
    <property type="component" value="Unassembled WGS sequence"/>
</dbReference>
<evidence type="ECO:0000313" key="2">
    <source>
        <dbReference type="Proteomes" id="UP001396334"/>
    </source>
</evidence>
<comment type="caution">
    <text evidence="1">The sequence shown here is derived from an EMBL/GenBank/DDBJ whole genome shotgun (WGS) entry which is preliminary data.</text>
</comment>
<keyword evidence="2" id="KW-1185">Reference proteome</keyword>
<organism evidence="1 2">
    <name type="scientific">Hibiscus sabdariffa</name>
    <name type="common">roselle</name>
    <dbReference type="NCBI Taxonomy" id="183260"/>
    <lineage>
        <taxon>Eukaryota</taxon>
        <taxon>Viridiplantae</taxon>
        <taxon>Streptophyta</taxon>
        <taxon>Embryophyta</taxon>
        <taxon>Tracheophyta</taxon>
        <taxon>Spermatophyta</taxon>
        <taxon>Magnoliopsida</taxon>
        <taxon>eudicotyledons</taxon>
        <taxon>Gunneridae</taxon>
        <taxon>Pentapetalae</taxon>
        <taxon>rosids</taxon>
        <taxon>malvids</taxon>
        <taxon>Malvales</taxon>
        <taxon>Malvaceae</taxon>
        <taxon>Malvoideae</taxon>
        <taxon>Hibiscus</taxon>
    </lineage>
</organism>
<dbReference type="EMBL" id="JBBPBN010000014">
    <property type="protein sequence ID" value="KAK9025199.1"/>
    <property type="molecule type" value="Genomic_DNA"/>
</dbReference>
<gene>
    <name evidence="1" type="ORF">V6N11_065095</name>
</gene>